<dbReference type="Gene3D" id="3.40.50.880">
    <property type="match status" value="1"/>
</dbReference>
<accession>A0A8G2CMU2</accession>
<dbReference type="Proteomes" id="UP000186308">
    <property type="component" value="Unassembled WGS sequence"/>
</dbReference>
<dbReference type="InterPro" id="IPR029062">
    <property type="entry name" value="Class_I_gatase-like"/>
</dbReference>
<dbReference type="SUPFAM" id="SSF52317">
    <property type="entry name" value="Class I glutamine amidotransferase-like"/>
    <property type="match status" value="1"/>
</dbReference>
<keyword evidence="1" id="KW-0812">Transmembrane</keyword>
<organism evidence="2 3">
    <name type="scientific">Acidiphilium rubrum</name>
    <dbReference type="NCBI Taxonomy" id="526"/>
    <lineage>
        <taxon>Bacteria</taxon>
        <taxon>Pseudomonadati</taxon>
        <taxon>Pseudomonadota</taxon>
        <taxon>Alphaproteobacteria</taxon>
        <taxon>Acetobacterales</taxon>
        <taxon>Acidocellaceae</taxon>
        <taxon>Acidiphilium</taxon>
    </lineage>
</organism>
<dbReference type="PANTHER" id="PTHR37947:SF1">
    <property type="entry name" value="BLL2462 PROTEIN"/>
    <property type="match status" value="1"/>
</dbReference>
<feature type="transmembrane region" description="Helical" evidence="1">
    <location>
        <begin position="6"/>
        <end position="31"/>
    </location>
</feature>
<dbReference type="PANTHER" id="PTHR37947">
    <property type="entry name" value="BLL2462 PROTEIN"/>
    <property type="match status" value="1"/>
</dbReference>
<dbReference type="RefSeq" id="WP_029312595.1">
    <property type="nucleotide sequence ID" value="NZ_FTNE01000024.1"/>
</dbReference>
<evidence type="ECO:0008006" key="4">
    <source>
        <dbReference type="Google" id="ProtNLM"/>
    </source>
</evidence>
<evidence type="ECO:0000313" key="2">
    <source>
        <dbReference type="EMBL" id="SIR31196.1"/>
    </source>
</evidence>
<proteinExistence type="predicted"/>
<gene>
    <name evidence="2" type="ORF">SAMN05421828_1249</name>
</gene>
<keyword evidence="1" id="KW-1133">Transmembrane helix</keyword>
<feature type="transmembrane region" description="Helical" evidence="1">
    <location>
        <begin position="38"/>
        <end position="57"/>
    </location>
</feature>
<comment type="caution">
    <text evidence="2">The sequence shown here is derived from an EMBL/GenBank/DDBJ whole genome shotgun (WGS) entry which is preliminary data.</text>
</comment>
<keyword evidence="3" id="KW-1185">Reference proteome</keyword>
<evidence type="ECO:0000313" key="3">
    <source>
        <dbReference type="Proteomes" id="UP000186308"/>
    </source>
</evidence>
<name>A0A8G2CMU2_ACIRU</name>
<sequence>MAGPILFAPLVPVPALAALSTVAIVIVLLGLRRRARGTLLRALGFALLLLVLAGPRWQVQTTTGLHDIALVIRDRSPSMTIGRRAAMSDAAFHHLMAHVPPGTDVRVVTLRGAGDDGTKLFGAMRDALATIPPARLAGIIALTDGEATDGPIPIPKGVAVSGLIAARGNQTDRALDLIAAPRYGLVGHRVALRFAVLDHGVADHGTPVPVTVSVDGKAVAHVMAPVGNTMTVKLRIAHAGTSVVAVAAEPLAGEVSRANDQAVFDLAGVRRRLTVLLIAGAPNPGLRTWRLLLKADPAVRLVNFTILRLPTEPLAAPVNDMALIPFPVNQLFGRDLGKFDLIIMDQFANDDLLLPPYLANITAHVRAGGALLVETGPEFEGENSLARSPLEPILPVQPFGDGTVTGGFTPKLTGDGKRDPVTAALAHDHLAPWYRYETVQQTGGVTLLRTPGPARAPLLVLAHAGKGRVAVLLSDQFWLWARGALAHDPAMAGPAEALLRRTVHWLLGEPSLAARQLTAQFDGTTLDITRQSLKGGPPGSAVVTDPSGKTTTIALHDAGPGRYQARLAANAQGVWQVRAHGMTAYAGAANDDPAEQADLAASDRIIGPLATHTGGHIIWLGKTPNPSWSGLLHRRHAALVTGERDIPIPPALPTAILALALLTAAWWRERG</sequence>
<protein>
    <recommendedName>
        <fullName evidence="4">Glutamine amidotransferase domain-containing protein</fullName>
    </recommendedName>
</protein>
<dbReference type="EMBL" id="FTNE01000024">
    <property type="protein sequence ID" value="SIR31196.1"/>
    <property type="molecule type" value="Genomic_DNA"/>
</dbReference>
<dbReference type="AlphaFoldDB" id="A0A8G2CMU2"/>
<reference evidence="2 3" key="1">
    <citation type="submission" date="2017-01" db="EMBL/GenBank/DDBJ databases">
        <authorList>
            <person name="Varghese N."/>
            <person name="Submissions S."/>
        </authorList>
    </citation>
    <scope>NUCLEOTIDE SEQUENCE [LARGE SCALE GENOMIC DNA]</scope>
    <source>
        <strain evidence="2 3">ATCC 35905</strain>
    </source>
</reference>
<dbReference type="OrthoDB" id="9769144at2"/>
<evidence type="ECO:0000256" key="1">
    <source>
        <dbReference type="SAM" id="Phobius"/>
    </source>
</evidence>
<keyword evidence="1" id="KW-0472">Membrane</keyword>